<dbReference type="InterPro" id="IPR044929">
    <property type="entry name" value="DNA/RNA_non-sp_Endonuclease_sf"/>
</dbReference>
<feature type="chain" id="PRO_5019479849" description="Endonuclease" evidence="12">
    <location>
        <begin position="29"/>
        <end position="278"/>
    </location>
</feature>
<dbReference type="GO" id="GO:0004519">
    <property type="term" value="F:endonuclease activity"/>
    <property type="evidence" value="ECO:0007669"/>
    <property type="project" value="UniProtKB-UniRule"/>
</dbReference>
<evidence type="ECO:0000256" key="10">
    <source>
        <dbReference type="RuleBase" id="RU366055"/>
    </source>
</evidence>
<evidence type="ECO:0000259" key="13">
    <source>
        <dbReference type="SMART" id="SM00477"/>
    </source>
</evidence>
<dbReference type="SMART" id="SM00477">
    <property type="entry name" value="NUC"/>
    <property type="match status" value="1"/>
</dbReference>
<feature type="active site" description="Proton acceptor" evidence="8">
    <location>
        <position position="121"/>
    </location>
</feature>
<accession>A0A418X2G4</accession>
<dbReference type="GO" id="GO:0003676">
    <property type="term" value="F:nucleic acid binding"/>
    <property type="evidence" value="ECO:0007669"/>
    <property type="project" value="InterPro"/>
</dbReference>
<dbReference type="InterPro" id="IPR020821">
    <property type="entry name" value="ENPP1-3/EXOG-like_nuc-like"/>
</dbReference>
<keyword evidence="4 9" id="KW-0479">Metal-binding</keyword>
<dbReference type="InterPro" id="IPR040255">
    <property type="entry name" value="Non-specific_endonuclease"/>
</dbReference>
<keyword evidence="6 10" id="KW-0378">Hydrolase</keyword>
<keyword evidence="5 10" id="KW-0255">Endonuclease</keyword>
<feature type="region of interest" description="Disordered" evidence="11">
    <location>
        <begin position="254"/>
        <end position="278"/>
    </location>
</feature>
<evidence type="ECO:0000256" key="8">
    <source>
        <dbReference type="PIRSR" id="PIRSR640255-1"/>
    </source>
</evidence>
<dbReference type="Gene3D" id="3.40.570.10">
    <property type="entry name" value="Extracellular Endonuclease, subunit A"/>
    <property type="match status" value="1"/>
</dbReference>
<dbReference type="InterPro" id="IPR044925">
    <property type="entry name" value="His-Me_finger_sf"/>
</dbReference>
<gene>
    <name evidence="15" type="ORF">D3870_11925</name>
</gene>
<dbReference type="Pfam" id="PF01223">
    <property type="entry name" value="Endonuclease_NS"/>
    <property type="match status" value="1"/>
</dbReference>
<evidence type="ECO:0000256" key="4">
    <source>
        <dbReference type="ARBA" id="ARBA00022723"/>
    </source>
</evidence>
<dbReference type="InterPro" id="IPR001604">
    <property type="entry name" value="Endo_G_ENPP1-like_dom"/>
</dbReference>
<evidence type="ECO:0000256" key="12">
    <source>
        <dbReference type="SAM" id="SignalP"/>
    </source>
</evidence>
<dbReference type="OrthoDB" id="9811262at2"/>
<evidence type="ECO:0000256" key="9">
    <source>
        <dbReference type="PIRSR" id="PIRSR640255-2"/>
    </source>
</evidence>
<protein>
    <recommendedName>
        <fullName evidence="10">Endonuclease</fullName>
        <ecNumber evidence="10">3.1.30.-</ecNumber>
    </recommendedName>
</protein>
<evidence type="ECO:0000256" key="2">
    <source>
        <dbReference type="ARBA" id="ARBA00010052"/>
    </source>
</evidence>
<evidence type="ECO:0000313" key="16">
    <source>
        <dbReference type="Proteomes" id="UP000285190"/>
    </source>
</evidence>
<dbReference type="PANTHER" id="PTHR13966:SF5">
    <property type="entry name" value="ENDONUCLEASE G, MITOCHONDRIAL"/>
    <property type="match status" value="1"/>
</dbReference>
<dbReference type="PROSITE" id="PS01070">
    <property type="entry name" value="NUCLEASE_NON_SPEC"/>
    <property type="match status" value="1"/>
</dbReference>
<evidence type="ECO:0000259" key="14">
    <source>
        <dbReference type="SMART" id="SM00892"/>
    </source>
</evidence>
<dbReference type="Proteomes" id="UP000285190">
    <property type="component" value="Unassembled WGS sequence"/>
</dbReference>
<organism evidence="15 16">
    <name type="scientific">Noviherbaspirillum cavernae</name>
    <dbReference type="NCBI Taxonomy" id="2320862"/>
    <lineage>
        <taxon>Bacteria</taxon>
        <taxon>Pseudomonadati</taxon>
        <taxon>Pseudomonadota</taxon>
        <taxon>Betaproteobacteria</taxon>
        <taxon>Burkholderiales</taxon>
        <taxon>Oxalobacteraceae</taxon>
        <taxon>Noviherbaspirillum</taxon>
    </lineage>
</organism>
<feature type="domain" description="ENPP1-3/EXOG-like endonuclease/phosphodiesterase" evidence="13">
    <location>
        <begin position="57"/>
        <end position="246"/>
    </location>
</feature>
<dbReference type="AlphaFoldDB" id="A0A418X2G4"/>
<sequence length="278" mass="31189">MPSQEQSMKTIALLFLGLLVSSSSLVQARECPQHYANGSTPEIVSPKLASKTTSLCFEAFAVMHSGISRTPLWSAEFLDADRISDAKSIKRRDAFEAEERIRPSERAELRDYARSGFDRGHMSPAGDMPTSSAKEESFSLANIVPQNPDNNQNLWASIEERTRSLARDRGKLYVITGPIFEGASVQRLNGRVLVPTHVFKAVYDPVRKEAAAWVAENEPGPAYEVVTIAELEKRIQINLFPGMPDGIKRARMKLPEPKQPRKRRSEQPMPTWLDRILQ</sequence>
<dbReference type="PANTHER" id="PTHR13966">
    <property type="entry name" value="ENDONUCLEASE RELATED"/>
    <property type="match status" value="1"/>
</dbReference>
<reference evidence="15 16" key="1">
    <citation type="submission" date="2018-09" db="EMBL/GenBank/DDBJ databases">
        <authorList>
            <person name="Zhu H."/>
        </authorList>
    </citation>
    <scope>NUCLEOTIDE SEQUENCE [LARGE SCALE GENOMIC DNA]</scope>
    <source>
        <strain evidence="15 16">K2R10-39</strain>
    </source>
</reference>
<comment type="caution">
    <text evidence="15">The sequence shown here is derived from an EMBL/GenBank/DDBJ whole genome shotgun (WGS) entry which is preliminary data.</text>
</comment>
<keyword evidence="12" id="KW-0732">Signal</keyword>
<name>A0A418X2G4_9BURK</name>
<dbReference type="SUPFAM" id="SSF54060">
    <property type="entry name" value="His-Me finger endonucleases"/>
    <property type="match status" value="1"/>
</dbReference>
<evidence type="ECO:0000256" key="11">
    <source>
        <dbReference type="SAM" id="MobiDB-lite"/>
    </source>
</evidence>
<dbReference type="SMART" id="SM00892">
    <property type="entry name" value="Endonuclease_NS"/>
    <property type="match status" value="1"/>
</dbReference>
<feature type="region of interest" description="Disordered" evidence="11">
    <location>
        <begin position="116"/>
        <end position="137"/>
    </location>
</feature>
<evidence type="ECO:0000256" key="6">
    <source>
        <dbReference type="ARBA" id="ARBA00022801"/>
    </source>
</evidence>
<evidence type="ECO:0000256" key="3">
    <source>
        <dbReference type="ARBA" id="ARBA00022722"/>
    </source>
</evidence>
<dbReference type="GO" id="GO:0046872">
    <property type="term" value="F:metal ion binding"/>
    <property type="evidence" value="ECO:0007669"/>
    <property type="project" value="UniProtKB-KW"/>
</dbReference>
<dbReference type="EMBL" id="QYUN01000002">
    <property type="protein sequence ID" value="RJG06625.1"/>
    <property type="molecule type" value="Genomic_DNA"/>
</dbReference>
<comment type="similarity">
    <text evidence="2 10">Belongs to the DNA/RNA non-specific endonuclease family.</text>
</comment>
<feature type="signal peptide" evidence="12">
    <location>
        <begin position="1"/>
        <end position="28"/>
    </location>
</feature>
<keyword evidence="3 10" id="KW-0540">Nuclease</keyword>
<feature type="binding site" evidence="9">
    <location>
        <position position="151"/>
    </location>
    <ligand>
        <name>Mg(2+)</name>
        <dbReference type="ChEBI" id="CHEBI:18420"/>
        <note>catalytic</note>
    </ligand>
</feature>
<proteinExistence type="inferred from homology"/>
<evidence type="ECO:0000256" key="1">
    <source>
        <dbReference type="ARBA" id="ARBA00001946"/>
    </source>
</evidence>
<evidence type="ECO:0000313" key="15">
    <source>
        <dbReference type="EMBL" id="RJG06625.1"/>
    </source>
</evidence>
<comment type="cofactor">
    <cofactor evidence="1 10">
        <name>Mg(2+)</name>
        <dbReference type="ChEBI" id="CHEBI:18420"/>
    </cofactor>
</comment>
<dbReference type="EC" id="3.1.30.-" evidence="10"/>
<keyword evidence="16" id="KW-1185">Reference proteome</keyword>
<dbReference type="GO" id="GO:0016787">
    <property type="term" value="F:hydrolase activity"/>
    <property type="evidence" value="ECO:0007669"/>
    <property type="project" value="UniProtKB-KW"/>
</dbReference>
<evidence type="ECO:0000256" key="7">
    <source>
        <dbReference type="ARBA" id="ARBA00022842"/>
    </source>
</evidence>
<keyword evidence="7" id="KW-0460">Magnesium</keyword>
<feature type="domain" description="DNA/RNA non-specific endonuclease/pyrophosphatase/phosphodiesterase" evidence="14">
    <location>
        <begin position="56"/>
        <end position="246"/>
    </location>
</feature>
<evidence type="ECO:0000256" key="5">
    <source>
        <dbReference type="ARBA" id="ARBA00022759"/>
    </source>
</evidence>
<dbReference type="InterPro" id="IPR018524">
    <property type="entry name" value="DNA/RNA_endonuclease_AS"/>
</dbReference>